<organism evidence="1 2">
    <name type="scientific">Litorimonas taeanensis</name>
    <dbReference type="NCBI Taxonomy" id="568099"/>
    <lineage>
        <taxon>Bacteria</taxon>
        <taxon>Pseudomonadati</taxon>
        <taxon>Pseudomonadota</taxon>
        <taxon>Alphaproteobacteria</taxon>
        <taxon>Maricaulales</taxon>
        <taxon>Robiginitomaculaceae</taxon>
    </lineage>
</organism>
<protein>
    <recommendedName>
        <fullName evidence="3">Tetratricopeptide repeat protein</fullName>
    </recommendedName>
</protein>
<comment type="caution">
    <text evidence="1">The sequence shown here is derived from an EMBL/GenBank/DDBJ whole genome shotgun (WGS) entry which is preliminary data.</text>
</comment>
<proteinExistence type="predicted"/>
<evidence type="ECO:0000313" key="1">
    <source>
        <dbReference type="EMBL" id="RKQ71065.1"/>
    </source>
</evidence>
<accession>A0A420WJH7</accession>
<dbReference type="RefSeq" id="WP_121098873.1">
    <property type="nucleotide sequence ID" value="NZ_RBII01000001.1"/>
</dbReference>
<dbReference type="Gene3D" id="1.25.40.10">
    <property type="entry name" value="Tetratricopeptide repeat domain"/>
    <property type="match status" value="1"/>
</dbReference>
<dbReference type="InterPro" id="IPR011990">
    <property type="entry name" value="TPR-like_helical_dom_sf"/>
</dbReference>
<reference evidence="1 2" key="1">
    <citation type="submission" date="2018-10" db="EMBL/GenBank/DDBJ databases">
        <title>Genomic Encyclopedia of Type Strains, Phase IV (KMG-IV): sequencing the most valuable type-strain genomes for metagenomic binning, comparative biology and taxonomic classification.</title>
        <authorList>
            <person name="Goeker M."/>
        </authorList>
    </citation>
    <scope>NUCLEOTIDE SEQUENCE [LARGE SCALE GENOMIC DNA]</scope>
    <source>
        <strain evidence="1 2">DSM 22008</strain>
    </source>
</reference>
<sequence>MFLKSLLTGTVLASLAGAVVYFGTGGELAQADIRRAVLETKDATQTVTTSVKETFDDLKTAAMQDGPVIQEASLKTDTLTDIVNTGTVDDKGDSRQKKWLSRYLGKLKSEKDGVPFKADDENDIWAAKIESHKTIPSLLVPATAEFNDVYSTILSQAESLESQESRDRAYLNLINFSVRNGAFDKAMSVIEKISQPQFRDTARSNVAVGLARKGQQKQAFAILDEVETAALSDVLRLQVTEAIKTSTAQ</sequence>
<dbReference type="AlphaFoldDB" id="A0A420WJH7"/>
<gene>
    <name evidence="1" type="ORF">DES40_0373</name>
</gene>
<dbReference type="Proteomes" id="UP000282211">
    <property type="component" value="Unassembled WGS sequence"/>
</dbReference>
<name>A0A420WJH7_9PROT</name>
<dbReference type="EMBL" id="RBII01000001">
    <property type="protein sequence ID" value="RKQ71065.1"/>
    <property type="molecule type" value="Genomic_DNA"/>
</dbReference>
<evidence type="ECO:0000313" key="2">
    <source>
        <dbReference type="Proteomes" id="UP000282211"/>
    </source>
</evidence>
<keyword evidence="2" id="KW-1185">Reference proteome</keyword>
<dbReference type="InParanoid" id="A0A420WJH7"/>
<evidence type="ECO:0008006" key="3">
    <source>
        <dbReference type="Google" id="ProtNLM"/>
    </source>
</evidence>